<proteinExistence type="inferred from homology"/>
<dbReference type="Pfam" id="PF00060">
    <property type="entry name" value="Lig_chan"/>
    <property type="match status" value="1"/>
</dbReference>
<accession>U3IR13</accession>
<evidence type="ECO:0000256" key="5">
    <source>
        <dbReference type="ARBA" id="ARBA00022729"/>
    </source>
</evidence>
<keyword evidence="8 23" id="KW-0406">Ion transport</keyword>
<dbReference type="AlphaFoldDB" id="U3IR13"/>
<reference evidence="26 27" key="1">
    <citation type="submission" date="2017-10" db="EMBL/GenBank/DDBJ databases">
        <title>A new Pekin duck reference genome.</title>
        <authorList>
            <person name="Hou Z.-C."/>
            <person name="Zhou Z.-K."/>
            <person name="Zhu F."/>
            <person name="Hou S.-S."/>
        </authorList>
    </citation>
    <scope>NUCLEOTIDE SEQUENCE [LARGE SCALE GENOMIC DNA]</scope>
</reference>
<dbReference type="InterPro" id="IPR001320">
    <property type="entry name" value="Iontro_rcpt_C"/>
</dbReference>
<dbReference type="CDD" id="cd06387">
    <property type="entry name" value="PBP1_iGluR_AMPA_GluR3"/>
    <property type="match status" value="1"/>
</dbReference>
<keyword evidence="6 23" id="KW-1133">Transmembrane helix</keyword>
<keyword evidence="2 23" id="KW-1003">Cell membrane</keyword>
<dbReference type="Proteomes" id="UP000016666">
    <property type="component" value="Chromosome 10"/>
</dbReference>
<feature type="site" description="Interaction with the cone snail toxin Con-ikot-ikot" evidence="21">
    <location>
        <position position="689"/>
    </location>
</feature>
<evidence type="ECO:0000256" key="21">
    <source>
        <dbReference type="PIRSR" id="PIRSR601508-2"/>
    </source>
</evidence>
<feature type="transmembrane region" description="Helical" evidence="23">
    <location>
        <begin position="823"/>
        <end position="845"/>
    </location>
</feature>
<evidence type="ECO:0000256" key="14">
    <source>
        <dbReference type="ARBA" id="ARBA00023257"/>
    </source>
</evidence>
<feature type="site" description="Interaction with the cone snail toxin Con-ikot-ikot" evidence="21">
    <location>
        <position position="781"/>
    </location>
</feature>
<dbReference type="SUPFAM" id="SSF53822">
    <property type="entry name" value="Periplasmic binding protein-like I"/>
    <property type="match status" value="1"/>
</dbReference>
<dbReference type="FunFam" id="1.10.287.70:FF:000067">
    <property type="entry name" value="glutamate receptor 2 isoform X1"/>
    <property type="match status" value="1"/>
</dbReference>
<dbReference type="SUPFAM" id="SSF53850">
    <property type="entry name" value="Periplasmic binding protein-like II"/>
    <property type="match status" value="1"/>
</dbReference>
<evidence type="ECO:0000256" key="20">
    <source>
        <dbReference type="PIRSR" id="PIRSR601508-1"/>
    </source>
</evidence>
<dbReference type="SMART" id="SM00079">
    <property type="entry name" value="PBPe"/>
    <property type="match status" value="1"/>
</dbReference>
<dbReference type="Gene3D" id="3.40.50.2300">
    <property type="match status" value="2"/>
</dbReference>
<feature type="site" description="Interaction with the cone snail toxin Con-ikot-ikot" evidence="21">
    <location>
        <position position="480"/>
    </location>
</feature>
<feature type="domain" description="Ionotropic glutamate receptor L-glutamate and glycine-binding" evidence="25">
    <location>
        <begin position="431"/>
        <end position="496"/>
    </location>
</feature>
<evidence type="ECO:0000256" key="8">
    <source>
        <dbReference type="ARBA" id="ARBA00023065"/>
    </source>
</evidence>
<dbReference type="OMA" id="NENRPEE"/>
<protein>
    <recommendedName>
        <fullName evidence="23">Glutamate receptor</fullName>
    </recommendedName>
</protein>
<evidence type="ECO:0000256" key="10">
    <source>
        <dbReference type="ARBA" id="ARBA00023139"/>
    </source>
</evidence>
<evidence type="ECO:0000256" key="7">
    <source>
        <dbReference type="ARBA" id="ARBA00023018"/>
    </source>
</evidence>
<name>U3IR13_ANAPP</name>
<feature type="transmembrane region" description="Helical" evidence="23">
    <location>
        <begin position="548"/>
        <end position="570"/>
    </location>
</feature>
<evidence type="ECO:0000256" key="1">
    <source>
        <dbReference type="ARBA" id="ARBA00022448"/>
    </source>
</evidence>
<dbReference type="InterPro" id="IPR001508">
    <property type="entry name" value="Iono_Glu_rcpt_met"/>
</dbReference>
<gene>
    <name evidence="26" type="primary">GRIA3</name>
</gene>
<keyword evidence="9 23" id="KW-0472">Membrane</keyword>
<keyword evidence="3" id="KW-0597">Phosphoprotein</keyword>
<feature type="site" description="Crucial to convey clamshell closure to channel opening" evidence="21">
    <location>
        <position position="662"/>
    </location>
</feature>
<dbReference type="PRINTS" id="PR00177">
    <property type="entry name" value="NMDARECEPTOR"/>
</dbReference>
<keyword evidence="16" id="KW-0449">Lipoprotein</keyword>
<feature type="signal peptide" evidence="23">
    <location>
        <begin position="1"/>
        <end position="25"/>
    </location>
</feature>
<keyword evidence="10" id="KW-0564">Palmitate</keyword>
<evidence type="ECO:0000256" key="16">
    <source>
        <dbReference type="ARBA" id="ARBA00023288"/>
    </source>
</evidence>
<feature type="domain" description="Ionotropic glutamate receptor C-terminal" evidence="24">
    <location>
        <begin position="421"/>
        <end position="798"/>
    </location>
</feature>
<dbReference type="InterPro" id="IPR001828">
    <property type="entry name" value="ANF_lig-bd_rcpt"/>
</dbReference>
<reference evidence="26" key="3">
    <citation type="submission" date="2025-09" db="UniProtKB">
        <authorList>
            <consortium name="Ensembl"/>
        </authorList>
    </citation>
    <scope>IDENTIFICATION</scope>
</reference>
<dbReference type="Pfam" id="PF10613">
    <property type="entry name" value="Lig_chan-Glu_bd"/>
    <property type="match status" value="1"/>
</dbReference>
<dbReference type="SMART" id="SM00918">
    <property type="entry name" value="Lig_chan-Glu_bd"/>
    <property type="match status" value="1"/>
</dbReference>
<dbReference type="GO" id="GO:0022824">
    <property type="term" value="F:transmitter-gated monoatomic ion channel activity"/>
    <property type="evidence" value="ECO:0007669"/>
    <property type="project" value="UniProtKB-ARBA"/>
</dbReference>
<dbReference type="Ensembl" id="ENSAPLT00000010383.2">
    <property type="protein sequence ID" value="ENSAPLP00000009686.2"/>
    <property type="gene ID" value="ENSAPLG00000009833.2"/>
</dbReference>
<dbReference type="Gene3D" id="1.10.287.70">
    <property type="match status" value="2"/>
</dbReference>
<evidence type="ECO:0000259" key="24">
    <source>
        <dbReference type="SMART" id="SM00079"/>
    </source>
</evidence>
<keyword evidence="27" id="KW-1185">Reference proteome</keyword>
<feature type="binding site" evidence="20">
    <location>
        <position position="507"/>
    </location>
    <ligand>
        <name>L-glutamate</name>
        <dbReference type="ChEBI" id="CHEBI:29985"/>
    </ligand>
</feature>
<evidence type="ECO:0000256" key="12">
    <source>
        <dbReference type="ARBA" id="ARBA00023170"/>
    </source>
</evidence>
<feature type="disulfide bond" evidence="22">
    <location>
        <begin position="88"/>
        <end position="337"/>
    </location>
</feature>
<evidence type="ECO:0000313" key="27">
    <source>
        <dbReference type="Proteomes" id="UP000016666"/>
    </source>
</evidence>
<evidence type="ECO:0000256" key="22">
    <source>
        <dbReference type="PIRSR" id="PIRSR601508-3"/>
    </source>
</evidence>
<dbReference type="GeneTree" id="ENSGT00940000156123"/>
<feature type="binding site" evidence="20">
    <location>
        <position position="512"/>
    </location>
    <ligand>
        <name>L-glutamate</name>
        <dbReference type="ChEBI" id="CHEBI:29985"/>
    </ligand>
</feature>
<organism evidence="26 27">
    <name type="scientific">Anas platyrhynchos platyrhynchos</name>
    <name type="common">Northern mallard</name>
    <dbReference type="NCBI Taxonomy" id="8840"/>
    <lineage>
        <taxon>Eukaryota</taxon>
        <taxon>Metazoa</taxon>
        <taxon>Chordata</taxon>
        <taxon>Craniata</taxon>
        <taxon>Vertebrata</taxon>
        <taxon>Euteleostomi</taxon>
        <taxon>Archelosauria</taxon>
        <taxon>Archosauria</taxon>
        <taxon>Dinosauria</taxon>
        <taxon>Saurischia</taxon>
        <taxon>Theropoda</taxon>
        <taxon>Coelurosauria</taxon>
        <taxon>Aves</taxon>
        <taxon>Neognathae</taxon>
        <taxon>Galloanserae</taxon>
        <taxon>Anseriformes</taxon>
        <taxon>Anatidae</taxon>
        <taxon>Anatinae</taxon>
        <taxon>Anas</taxon>
    </lineage>
</organism>
<dbReference type="FunFam" id="1.10.287.70:FF:000099">
    <property type="entry name" value="glutamate receptor 2 isoform X1"/>
    <property type="match status" value="1"/>
</dbReference>
<sequence>MGQSLPRTLLLLLLLLAGLLGEARGGFPNTISIGGLFMRNTVQEHSAFRFAVQLYNTNQNTTEKPFHLNYHVDHLDSSNSFSVTNAFCSQFSRGVYAIFGFYDQMSMNTLTSFCGALHTSFVTPSFPTDADVQFVIQMRPALKGAILSLLTHYKWEKFVYLYDTERGFSILQAIMEAAVQNNWQVTARSVGSIKDVQEFRRIIEEMDRRQEKRYLIDCEVDRINTILEQVVILGKHSRGYHYMLANLGFTDIVLERVMHGGANVTGFQIVNNENPMVQQFLQRWVRLDEREFPEAKNSPLKYTSALTHDAVLVIAEAFRYLRRQRVDVSRRGSAGDCLANPAVPWSQGIDIERALKMVQVQGMTGNIQFDTYGRRTNYTIDVYEMKAAGSRKSGYWNEYERFVPALDQLPSNDTSSVENRTIVVTTILESPYVMYKKNHEQLEGNERYEGYCVDLASEIAKHVGIKYKLSIVGDGKYGARDPETKIWNGMVGELVYGRADIAVAPLTITLVREEVIDFSKPFMSLGISIMIKKPQKSKPGVFSFLDPLAYEIWMCIVFAYIGVSVVLFLVSRFSPYEWHLEDSTEEPRDPQNPPDPPNEFGIFNSLWFSLGAFMQQGCDISPRSLSGRIVGGVWWFFTLIIISSYTANLAAFLTVERMVSPIESAEDLAKQTEIAYGTLDSGSTKEFFRRSKIAVYEKMWSYMKSAEPSVFTKTTADGVARVRKSKGKFAFLLESTMNEYIEQRKPCDTMKVGGNLDSKGYGVATPKGSALRNAVNLAVLKLNEQGLLDKLKNKWWYDKGECGSGGGDSKDKTSALSLSNVAGVFYILVGGLGLAMMVALIEFCYKSRAESKRMKLTKNTQNFKPAPATNTQNYATYREGYNVYGTESVKI</sequence>
<keyword evidence="7 23" id="KW-0770">Synapse</keyword>
<evidence type="ECO:0000256" key="13">
    <source>
        <dbReference type="ARBA" id="ARBA00023180"/>
    </source>
</evidence>
<evidence type="ECO:0000256" key="17">
    <source>
        <dbReference type="ARBA" id="ARBA00023303"/>
    </source>
</evidence>
<dbReference type="Gene3D" id="3.40.190.10">
    <property type="entry name" value="Periplasmic binding protein-like II"/>
    <property type="match status" value="2"/>
</dbReference>
<dbReference type="InterPro" id="IPR028082">
    <property type="entry name" value="Peripla_BP_I"/>
</dbReference>
<evidence type="ECO:0000256" key="19">
    <source>
        <dbReference type="ARBA" id="ARBA00036634"/>
    </source>
</evidence>
<evidence type="ECO:0000256" key="2">
    <source>
        <dbReference type="ARBA" id="ARBA00022475"/>
    </source>
</evidence>
<evidence type="ECO:0000256" key="6">
    <source>
        <dbReference type="ARBA" id="ARBA00022989"/>
    </source>
</evidence>
<dbReference type="InterPro" id="IPR019594">
    <property type="entry name" value="Glu/Gly-bd"/>
</dbReference>
<keyword evidence="13" id="KW-0325">Glycoprotein</keyword>
<feature type="transmembrane region" description="Helical" evidence="23">
    <location>
        <begin position="633"/>
        <end position="655"/>
    </location>
</feature>
<comment type="catalytic activity">
    <reaction evidence="19">
        <text>Ca(2+)(in) = Ca(2+)(out)</text>
        <dbReference type="Rhea" id="RHEA:29671"/>
        <dbReference type="ChEBI" id="CHEBI:29108"/>
    </reaction>
</comment>
<feature type="disulfide bond" evidence="22">
    <location>
        <begin position="747"/>
        <end position="802"/>
    </location>
</feature>
<evidence type="ECO:0000313" key="26">
    <source>
        <dbReference type="Ensembl" id="ENSAPLP00000009686.2"/>
    </source>
</evidence>
<keyword evidence="12 23" id="KW-0675">Receptor</keyword>
<feature type="binding site" evidence="20">
    <location>
        <position position="684"/>
    </location>
    <ligand>
        <name>L-glutamate</name>
        <dbReference type="ChEBI" id="CHEBI:29985"/>
    </ligand>
</feature>
<evidence type="ECO:0000256" key="11">
    <source>
        <dbReference type="ARBA" id="ARBA00023157"/>
    </source>
</evidence>
<dbReference type="FunFam" id="3.40.50.2300:FF:000004">
    <property type="entry name" value="Glutamate receptor, ionotropic, AMPA 2"/>
    <property type="match status" value="1"/>
</dbReference>
<keyword evidence="5 23" id="KW-0732">Signal</keyword>
<reference evidence="26" key="2">
    <citation type="submission" date="2025-08" db="UniProtKB">
        <authorList>
            <consortium name="Ensembl"/>
        </authorList>
    </citation>
    <scope>IDENTIFICATION</scope>
</reference>
<dbReference type="Pfam" id="PF01094">
    <property type="entry name" value="ANF_receptor"/>
    <property type="match status" value="1"/>
</dbReference>
<keyword evidence="17 23" id="KW-0407">Ion channel</keyword>
<evidence type="ECO:0000256" key="3">
    <source>
        <dbReference type="ARBA" id="ARBA00022553"/>
    </source>
</evidence>
<dbReference type="InterPro" id="IPR015683">
    <property type="entry name" value="Ionotropic_Glu_rcpt"/>
</dbReference>
<dbReference type="SUPFAM" id="SSF81324">
    <property type="entry name" value="Voltage-gated potassium channels"/>
    <property type="match status" value="1"/>
</dbReference>
<evidence type="ECO:0000259" key="25">
    <source>
        <dbReference type="SMART" id="SM00918"/>
    </source>
</evidence>
<evidence type="ECO:0000256" key="15">
    <source>
        <dbReference type="ARBA" id="ARBA00023286"/>
    </source>
</evidence>
<dbReference type="GO" id="GO:0007166">
    <property type="term" value="P:cell surface receptor signaling pathway"/>
    <property type="evidence" value="ECO:0007669"/>
    <property type="project" value="UniProtKB-ARBA"/>
</dbReference>
<evidence type="ECO:0000256" key="9">
    <source>
        <dbReference type="ARBA" id="ARBA00023136"/>
    </source>
</evidence>
<feature type="binding site" evidence="20">
    <location>
        <position position="734"/>
    </location>
    <ligand>
        <name>L-glutamate</name>
        <dbReference type="ChEBI" id="CHEBI:29985"/>
    </ligand>
</feature>
<dbReference type="FunFam" id="3.40.190.10:FF:000666">
    <property type="entry name" value="Glutamate receptor, ionotropic, AMPA 2a"/>
    <property type="match status" value="1"/>
</dbReference>
<comment type="function">
    <text evidence="23">Receptor for glutamate that functions as a ligand-gated ion channel in the central nervous system and plays an important role in excitatory synaptic transmission. L-glutamate acts as an excitatory neurotransmitter at many synapses in the central nervous system.</text>
</comment>
<comment type="similarity">
    <text evidence="23">Belongs to the glutamate-gated ion channel (TC 1.A.10.1) family.</text>
</comment>
<feature type="binding site" evidence="20">
    <location>
        <position position="505"/>
    </location>
    <ligand>
        <name>L-glutamate</name>
        <dbReference type="ChEBI" id="CHEBI:29985"/>
    </ligand>
</feature>
<dbReference type="HOGENOM" id="CLU_007257_1_2_1"/>
<keyword evidence="14 23" id="KW-0628">Postsynaptic cell membrane</keyword>
<keyword evidence="1 23" id="KW-0813">Transport</keyword>
<dbReference type="CDD" id="cd13715">
    <property type="entry name" value="PBP2_iGluR_AMPA"/>
    <property type="match status" value="1"/>
</dbReference>
<evidence type="ECO:0000256" key="18">
    <source>
        <dbReference type="ARBA" id="ARBA00034104"/>
    </source>
</evidence>
<evidence type="ECO:0000256" key="23">
    <source>
        <dbReference type="RuleBase" id="RU367118"/>
    </source>
</evidence>
<keyword evidence="11 22" id="KW-1015">Disulfide bond</keyword>
<dbReference type="FunFam" id="3.40.190.10:FF:000001">
    <property type="entry name" value="Glutamate receptor ionotropic, kainate 2"/>
    <property type="match status" value="1"/>
</dbReference>
<dbReference type="GO" id="GO:0045211">
    <property type="term" value="C:postsynaptic membrane"/>
    <property type="evidence" value="ECO:0007669"/>
    <property type="project" value="UniProtKB-SubCell"/>
</dbReference>
<keyword evidence="4 23" id="KW-0812">Transmembrane</keyword>
<evidence type="ECO:0000256" key="4">
    <source>
        <dbReference type="ARBA" id="ARBA00022692"/>
    </source>
</evidence>
<comment type="subcellular location">
    <subcellularLocation>
        <location evidence="18 23">Postsynaptic cell membrane</location>
        <topology evidence="18 23">Multi-pass membrane protein</topology>
    </subcellularLocation>
</comment>
<dbReference type="PANTHER" id="PTHR18966">
    <property type="entry name" value="IONOTROPIC GLUTAMATE RECEPTOR"/>
    <property type="match status" value="1"/>
</dbReference>
<feature type="chain" id="PRO_5027153006" description="Glutamate receptor" evidence="23">
    <location>
        <begin position="26"/>
        <end position="891"/>
    </location>
</feature>
<feature type="binding site" evidence="20">
    <location>
        <position position="683"/>
    </location>
    <ligand>
        <name>L-glutamate</name>
        <dbReference type="ChEBI" id="CHEBI:29985"/>
    </ligand>
</feature>
<keyword evidence="15 23" id="KW-1071">Ligand-gated ion channel</keyword>